<sequence length="100" mass="11466">MIVATSQRLNNVCSNTDSENLSVEHFVEQFNNVVGNSNWMPWVDKGKGEICLFQFGSSPGYAEKEIRLSRTFEWKLFMNKIERDTSNCVLFDVVPRTVGK</sequence>
<dbReference type="EMBL" id="CACRXK020030088">
    <property type="protein sequence ID" value="CAB4042419.1"/>
    <property type="molecule type" value="Genomic_DNA"/>
</dbReference>
<protein>
    <submittedName>
        <fullName evidence="1">Uncharacterized protein</fullName>
    </submittedName>
</protein>
<name>A0A7D9K9T3_PARCT</name>
<comment type="caution">
    <text evidence="1">The sequence shown here is derived from an EMBL/GenBank/DDBJ whole genome shotgun (WGS) entry which is preliminary data.</text>
</comment>
<reference evidence="1" key="1">
    <citation type="submission" date="2020-04" db="EMBL/GenBank/DDBJ databases">
        <authorList>
            <person name="Alioto T."/>
            <person name="Alioto T."/>
            <person name="Gomez Garrido J."/>
        </authorList>
    </citation>
    <scope>NUCLEOTIDE SEQUENCE</scope>
    <source>
        <strain evidence="1">A484AB</strain>
    </source>
</reference>
<proteinExistence type="predicted"/>
<feature type="non-terminal residue" evidence="1">
    <location>
        <position position="100"/>
    </location>
</feature>
<evidence type="ECO:0000313" key="1">
    <source>
        <dbReference type="EMBL" id="CAB4042419.1"/>
    </source>
</evidence>
<evidence type="ECO:0000313" key="2">
    <source>
        <dbReference type="Proteomes" id="UP001152795"/>
    </source>
</evidence>
<organism evidence="1 2">
    <name type="scientific">Paramuricea clavata</name>
    <name type="common">Red gorgonian</name>
    <name type="synonym">Violescent sea-whip</name>
    <dbReference type="NCBI Taxonomy" id="317549"/>
    <lineage>
        <taxon>Eukaryota</taxon>
        <taxon>Metazoa</taxon>
        <taxon>Cnidaria</taxon>
        <taxon>Anthozoa</taxon>
        <taxon>Octocorallia</taxon>
        <taxon>Malacalcyonacea</taxon>
        <taxon>Plexauridae</taxon>
        <taxon>Paramuricea</taxon>
    </lineage>
</organism>
<accession>A0A7D9K9T3</accession>
<dbReference type="AlphaFoldDB" id="A0A7D9K9T3"/>
<dbReference type="Proteomes" id="UP001152795">
    <property type="component" value="Unassembled WGS sequence"/>
</dbReference>
<gene>
    <name evidence="1" type="ORF">PACLA_8A077917</name>
</gene>
<keyword evidence="2" id="KW-1185">Reference proteome</keyword>